<evidence type="ECO:0008006" key="12">
    <source>
        <dbReference type="Google" id="ProtNLM"/>
    </source>
</evidence>
<dbReference type="Gramene" id="EES14238">
    <property type="protein sequence ID" value="EES14238"/>
    <property type="gene ID" value="SORBI_3007G202900"/>
</dbReference>
<feature type="domain" description="C2H2-type" evidence="8">
    <location>
        <begin position="310"/>
        <end position="338"/>
    </location>
</feature>
<evidence type="ECO:0000313" key="10">
    <source>
        <dbReference type="EMBL" id="KAG0524486.1"/>
    </source>
</evidence>
<dbReference type="Proteomes" id="UP000807115">
    <property type="component" value="Chromosome 7"/>
</dbReference>
<feature type="domain" description="C2H2-type" evidence="8">
    <location>
        <begin position="444"/>
        <end position="471"/>
    </location>
</feature>
<gene>
    <name evidence="10" type="ORF">BDA96_07G215700</name>
</gene>
<protein>
    <recommendedName>
        <fullName evidence="12">C2H2-type domain-containing protein</fullName>
    </recommendedName>
</protein>
<dbReference type="EMBL" id="CM027686">
    <property type="protein sequence ID" value="KAG0524486.1"/>
    <property type="molecule type" value="Genomic_DNA"/>
</dbReference>
<evidence type="ECO:0000256" key="4">
    <source>
        <dbReference type="ARBA" id="ARBA00023163"/>
    </source>
</evidence>
<reference evidence="10" key="2">
    <citation type="submission" date="2020-10" db="EMBL/GenBank/DDBJ databases">
        <authorList>
            <person name="Cooper E.A."/>
            <person name="Brenton Z.W."/>
            <person name="Flinn B.S."/>
            <person name="Jenkins J."/>
            <person name="Shu S."/>
            <person name="Flowers D."/>
            <person name="Luo F."/>
            <person name="Wang Y."/>
            <person name="Xia P."/>
            <person name="Barry K."/>
            <person name="Daum C."/>
            <person name="Lipzen A."/>
            <person name="Yoshinaga Y."/>
            <person name="Schmutz J."/>
            <person name="Saski C."/>
            <person name="Vermerris W."/>
            <person name="Kresovich S."/>
        </authorList>
    </citation>
    <scope>NUCLEOTIDE SEQUENCE</scope>
</reference>
<evidence type="ECO:0000256" key="3">
    <source>
        <dbReference type="ARBA" id="ARBA00023125"/>
    </source>
</evidence>
<dbReference type="Gramene" id="OQU80879">
    <property type="protein sequence ID" value="OQU80879"/>
    <property type="gene ID" value="SORBI_3007G202900"/>
</dbReference>
<feature type="region of interest" description="Disordered" evidence="7">
    <location>
        <begin position="115"/>
        <end position="149"/>
    </location>
</feature>
<comment type="caution">
    <text evidence="10">The sequence shown here is derived from an EMBL/GenBank/DDBJ whole genome shotgun (WGS) entry which is preliminary data.</text>
</comment>
<dbReference type="PANTHER" id="PTHR37701:SF16">
    <property type="entry name" value="METHYL-CPG-BINDING DOMAIN-CONTAINING PROTEIN 8"/>
    <property type="match status" value="1"/>
</dbReference>
<evidence type="ECO:0000259" key="9">
    <source>
        <dbReference type="PROSITE" id="PS50982"/>
    </source>
</evidence>
<dbReference type="SUPFAM" id="SSF54171">
    <property type="entry name" value="DNA-binding domain"/>
    <property type="match status" value="1"/>
</dbReference>
<reference evidence="10" key="1">
    <citation type="journal article" date="2019" name="BMC Genomics">
        <title>A new reference genome for Sorghum bicolor reveals high levels of sequence similarity between sweet and grain genotypes: implications for the genetics of sugar metabolism.</title>
        <authorList>
            <person name="Cooper E.A."/>
            <person name="Brenton Z.W."/>
            <person name="Flinn B.S."/>
            <person name="Jenkins J."/>
            <person name="Shu S."/>
            <person name="Flowers D."/>
            <person name="Luo F."/>
            <person name="Wang Y."/>
            <person name="Xia P."/>
            <person name="Barry K."/>
            <person name="Daum C."/>
            <person name="Lipzen A."/>
            <person name="Yoshinaga Y."/>
            <person name="Schmutz J."/>
            <person name="Saski C."/>
            <person name="Vermerris W."/>
            <person name="Kresovich S."/>
        </authorList>
    </citation>
    <scope>NUCLEOTIDE SEQUENCE</scope>
</reference>
<keyword evidence="6" id="KW-0862">Zinc</keyword>
<dbReference type="InterPro" id="IPR013087">
    <property type="entry name" value="Znf_C2H2_type"/>
</dbReference>
<dbReference type="GO" id="GO:0003677">
    <property type="term" value="F:DNA binding"/>
    <property type="evidence" value="ECO:0007669"/>
    <property type="project" value="UniProtKB-KW"/>
</dbReference>
<dbReference type="SMART" id="SM00355">
    <property type="entry name" value="ZnF_C2H2"/>
    <property type="match status" value="3"/>
</dbReference>
<keyword evidence="6" id="KW-0479">Metal-binding</keyword>
<sequence length="687" mass="75430">MATELLPVVDIRALSLSDLDALAAASAHALAPRTCPDADPLPPLKIDPAVFNESAGSRKQTFSRLRLGAAAAGSSSSPSSACHISSARLSAVRKYDPMGEIVAYHLRPLFVPDVPSLPPPPEPQTLALLKEPSSSSPPPDPDRETTNAKGVSVDLLRLAGMVDPYDAELHRRTAGMASEAELQGFIDSLGGKYVSQRQLRKNVDASFFGDYLPRGWKLQLGIKRKAGLVWVSCFSYVSPKGSQFSTCKEVSAYLMSLLGYPELKPATIQYESTGQHYLSANDGDDSVLGFQDQIGSIMYKTNVQDKVNAFECQKCNLTFGDRTSYVQHHLSYHEMSAKRCRTGKFGEPVIGIDGKFECPICRKTFEEKPQYFGHVGSHARYEGLTPEAFLDKATSRRATNDSSALTFGDQTSYAQHHLSYHEMSAKRCRTGKFGEPVVRIDGKFECPICRKTFEEKPQYFGHVGSHARYEGLTPEAFLDKATSRRATNDSSAEISFSLQELTESHGQNKVSYGEAGFQHHNHSNTHGENNSTITEFFSRNYSDNFIRPNKTWSRPEVGPSFNDAPSVCRYTNFTGHADVTVPERASISNNQSVSNINGFVGMAMFSDQRGSNHVVRPTAFGTANHYQDQIIDRGRAAPRHADNNTVIARDVNLNSCVNTISFPIANANNETSAALNEANRSSSTAMF</sequence>
<accession>A0A921UBB4</accession>
<name>A0A921UBB4_SORBI</name>
<keyword evidence="6" id="KW-0863">Zinc-finger</keyword>
<dbReference type="Gene3D" id="3.30.160.60">
    <property type="entry name" value="Classic Zinc Finger"/>
    <property type="match status" value="1"/>
</dbReference>
<keyword evidence="4" id="KW-0804">Transcription</keyword>
<feature type="compositionally biased region" description="Low complexity" evidence="7">
    <location>
        <begin position="124"/>
        <end position="134"/>
    </location>
</feature>
<dbReference type="PROSITE" id="PS50157">
    <property type="entry name" value="ZINC_FINGER_C2H2_2"/>
    <property type="match status" value="3"/>
</dbReference>
<dbReference type="Pfam" id="PF01429">
    <property type="entry name" value="MBD"/>
    <property type="match status" value="1"/>
</dbReference>
<evidence type="ECO:0000256" key="2">
    <source>
        <dbReference type="ARBA" id="ARBA00023015"/>
    </source>
</evidence>
<organism evidence="10 11">
    <name type="scientific">Sorghum bicolor</name>
    <name type="common">Sorghum</name>
    <name type="synonym">Sorghum vulgare</name>
    <dbReference type="NCBI Taxonomy" id="4558"/>
    <lineage>
        <taxon>Eukaryota</taxon>
        <taxon>Viridiplantae</taxon>
        <taxon>Streptophyta</taxon>
        <taxon>Embryophyta</taxon>
        <taxon>Tracheophyta</taxon>
        <taxon>Spermatophyta</taxon>
        <taxon>Magnoliopsida</taxon>
        <taxon>Liliopsida</taxon>
        <taxon>Poales</taxon>
        <taxon>Poaceae</taxon>
        <taxon>PACMAD clade</taxon>
        <taxon>Panicoideae</taxon>
        <taxon>Andropogonodae</taxon>
        <taxon>Andropogoneae</taxon>
        <taxon>Sorghinae</taxon>
        <taxon>Sorghum</taxon>
    </lineage>
</organism>
<dbReference type="InterPro" id="IPR037472">
    <property type="entry name" value="MBD8"/>
</dbReference>
<dbReference type="AlphaFoldDB" id="A0A921UBB4"/>
<dbReference type="OMA" id="EMSAKRC"/>
<dbReference type="Gramene" id="OQU80880">
    <property type="protein sequence ID" value="OQU80880"/>
    <property type="gene ID" value="SORBI_3007G202900"/>
</dbReference>
<proteinExistence type="predicted"/>
<dbReference type="PROSITE" id="PS00028">
    <property type="entry name" value="ZINC_FINGER_C2H2_1"/>
    <property type="match status" value="3"/>
</dbReference>
<keyword evidence="2" id="KW-0805">Transcription regulation</keyword>
<dbReference type="PANTHER" id="PTHR37701">
    <property type="entry name" value="METHYL-CPG-BINDING DOMAIN-CONTAINING PROTEIN 8"/>
    <property type="match status" value="1"/>
</dbReference>
<dbReference type="PROSITE" id="PS50982">
    <property type="entry name" value="MBD"/>
    <property type="match status" value="1"/>
</dbReference>
<feature type="domain" description="MBD" evidence="9">
    <location>
        <begin position="202"/>
        <end position="275"/>
    </location>
</feature>
<evidence type="ECO:0000313" key="11">
    <source>
        <dbReference type="Proteomes" id="UP000807115"/>
    </source>
</evidence>
<evidence type="ECO:0000256" key="6">
    <source>
        <dbReference type="PROSITE-ProRule" id="PRU00042"/>
    </source>
</evidence>
<dbReference type="InterPro" id="IPR001739">
    <property type="entry name" value="Methyl_CpG_DNA-bd"/>
</dbReference>
<evidence type="ECO:0000256" key="5">
    <source>
        <dbReference type="ARBA" id="ARBA00023242"/>
    </source>
</evidence>
<evidence type="ECO:0000259" key="8">
    <source>
        <dbReference type="PROSITE" id="PS50157"/>
    </source>
</evidence>
<evidence type="ECO:0000256" key="7">
    <source>
        <dbReference type="SAM" id="MobiDB-lite"/>
    </source>
</evidence>
<dbReference type="GO" id="GO:0008270">
    <property type="term" value="F:zinc ion binding"/>
    <property type="evidence" value="ECO:0007669"/>
    <property type="project" value="UniProtKB-KW"/>
</dbReference>
<evidence type="ECO:0000256" key="1">
    <source>
        <dbReference type="ARBA" id="ARBA00004123"/>
    </source>
</evidence>
<keyword evidence="3" id="KW-0238">DNA-binding</keyword>
<keyword evidence="5" id="KW-0539">Nucleus</keyword>
<dbReference type="GO" id="GO:0005634">
    <property type="term" value="C:nucleus"/>
    <property type="evidence" value="ECO:0007669"/>
    <property type="project" value="UniProtKB-SubCell"/>
</dbReference>
<dbReference type="InterPro" id="IPR016177">
    <property type="entry name" value="DNA-bd_dom_sf"/>
</dbReference>
<comment type="subcellular location">
    <subcellularLocation>
        <location evidence="1">Nucleus</location>
    </subcellularLocation>
</comment>
<feature type="domain" description="C2H2-type" evidence="8">
    <location>
        <begin position="356"/>
        <end position="383"/>
    </location>
</feature>